<sequence length="273" mass="30028">MREPQGERVAGRLQQRGDPALRGVEFVQRALRVAAEDPAVVVEPQPLPFPVEQRGADASFEPAQRAGERRLVDVQPCRGLGDVPGLRQGQEPAQFVDGHPSIVPHRFPRLTAATCGLCVRCMKSAGFRHFPSAMLATRLFGMSQQHTTDEDKYALAKAFHHCLVTRDWTALRDLFTEDATWTLPGDNRISGPAEGADAVVERAKLIAGFGVDFEFQRVLVSRDNMALSLHNTAERDGVVLDEYLATVCFLRDGKIAAIETYLSDVPGMNAFFG</sequence>
<gene>
    <name evidence="2" type="ordered locus">SCATT_53680</name>
</gene>
<dbReference type="Proteomes" id="UP000007842">
    <property type="component" value="Chromosome"/>
</dbReference>
<evidence type="ECO:0000313" key="2">
    <source>
        <dbReference type="EMBL" id="AEW97739.1"/>
    </source>
</evidence>
<dbReference type="InterPro" id="IPR037401">
    <property type="entry name" value="SnoaL-like"/>
</dbReference>
<evidence type="ECO:0000313" key="3">
    <source>
        <dbReference type="Proteomes" id="UP000007842"/>
    </source>
</evidence>
<feature type="domain" description="SnoaL-like" evidence="1">
    <location>
        <begin position="157"/>
        <end position="257"/>
    </location>
</feature>
<dbReference type="SUPFAM" id="SSF54427">
    <property type="entry name" value="NTF2-like"/>
    <property type="match status" value="1"/>
</dbReference>
<evidence type="ECO:0000259" key="1">
    <source>
        <dbReference type="Pfam" id="PF12680"/>
    </source>
</evidence>
<reference evidence="3" key="1">
    <citation type="submission" date="2011-12" db="EMBL/GenBank/DDBJ databases">
        <title>Complete genome sequence of Streptomyces cattleya strain DSM 46488.</title>
        <authorList>
            <person name="Ou H.-Y."/>
            <person name="Li P."/>
            <person name="Zhao C."/>
            <person name="O'Hagan D."/>
            <person name="Deng Z."/>
        </authorList>
    </citation>
    <scope>NUCLEOTIDE SEQUENCE [LARGE SCALE GENOMIC DNA]</scope>
    <source>
        <strain evidence="3">ATCC 35852 / DSM 46488 / JCM 4925 / NBRC 14057 / NRRL 8057</strain>
    </source>
</reference>
<keyword evidence="3" id="KW-1185">Reference proteome</keyword>
<name>G8X3Y4_STREN</name>
<dbReference type="eggNOG" id="COG3631">
    <property type="taxonomic scope" value="Bacteria"/>
</dbReference>
<dbReference type="EMBL" id="CP003219">
    <property type="protein sequence ID" value="AEW97739.1"/>
    <property type="molecule type" value="Genomic_DNA"/>
</dbReference>
<proteinExistence type="predicted"/>
<dbReference type="AlphaFoldDB" id="G8X3Y4"/>
<dbReference type="STRING" id="1003195.SCATT_53680"/>
<dbReference type="Gene3D" id="3.10.450.50">
    <property type="match status" value="1"/>
</dbReference>
<protein>
    <recommendedName>
        <fullName evidence="1">SnoaL-like domain-containing protein</fullName>
    </recommendedName>
</protein>
<accession>G8X3Y4</accession>
<organism evidence="2 3">
    <name type="scientific">Streptantibioticus cattleyicolor (strain ATCC 35852 / DSM 46488 / JCM 4925 / NBRC 14057 / NRRL 8057)</name>
    <name type="common">Streptomyces cattleya</name>
    <dbReference type="NCBI Taxonomy" id="1003195"/>
    <lineage>
        <taxon>Bacteria</taxon>
        <taxon>Bacillati</taxon>
        <taxon>Actinomycetota</taxon>
        <taxon>Actinomycetes</taxon>
        <taxon>Kitasatosporales</taxon>
        <taxon>Streptomycetaceae</taxon>
        <taxon>Streptantibioticus</taxon>
    </lineage>
</organism>
<dbReference type="KEGG" id="scy:SCATT_53680"/>
<dbReference type="InterPro" id="IPR032710">
    <property type="entry name" value="NTF2-like_dom_sf"/>
</dbReference>
<dbReference type="HOGENOM" id="CLU_1019088_0_0_11"/>
<dbReference type="Pfam" id="PF12680">
    <property type="entry name" value="SnoaL_2"/>
    <property type="match status" value="1"/>
</dbReference>
<dbReference type="PATRIC" id="fig|1003195.29.peg.5354"/>